<dbReference type="EMBL" id="JAWRVG010000007">
    <property type="protein sequence ID" value="KAK4081318.1"/>
    <property type="molecule type" value="Genomic_DNA"/>
</dbReference>
<dbReference type="CDD" id="cd15482">
    <property type="entry name" value="Sialidase_non-viral"/>
    <property type="match status" value="1"/>
</dbReference>
<feature type="signal peptide" evidence="1">
    <location>
        <begin position="1"/>
        <end position="18"/>
    </location>
</feature>
<feature type="chain" id="PRO_5042107633" evidence="1">
    <location>
        <begin position="19"/>
        <end position="363"/>
    </location>
</feature>
<keyword evidence="1" id="KW-0732">Signal</keyword>
<name>A0AAE1IGQ4_9HYPO</name>
<dbReference type="PANTHER" id="PTHR38792">
    <property type="entry name" value="BNR/ASP-BOX REPEAT DOMAIN PROTEIN (AFU_ORTHOLOGUE AFUA_7G06430)-RELATED"/>
    <property type="match status" value="1"/>
</dbReference>
<dbReference type="InterPro" id="IPR036278">
    <property type="entry name" value="Sialidase_sf"/>
</dbReference>
<feature type="domain" description="Sialidase" evidence="2">
    <location>
        <begin position="68"/>
        <end position="268"/>
    </location>
</feature>
<dbReference type="AlphaFoldDB" id="A0AAE1IGQ4"/>
<evidence type="ECO:0000313" key="3">
    <source>
        <dbReference type="EMBL" id="KAK4081318.1"/>
    </source>
</evidence>
<dbReference type="Gene3D" id="2.120.10.10">
    <property type="match status" value="1"/>
</dbReference>
<reference evidence="3" key="1">
    <citation type="submission" date="2023-11" db="EMBL/GenBank/DDBJ databases">
        <title>The genome sequences of three competitors of mushroom-forming fungi.</title>
        <authorList>
            <person name="Beijen E."/>
            <person name="Ohm R.A."/>
        </authorList>
    </citation>
    <scope>NUCLEOTIDE SEQUENCE</scope>
    <source>
        <strain evidence="3">CBS 100526</strain>
    </source>
</reference>
<dbReference type="Proteomes" id="UP001273209">
    <property type="component" value="Unassembled WGS sequence"/>
</dbReference>
<evidence type="ECO:0000256" key="1">
    <source>
        <dbReference type="SAM" id="SignalP"/>
    </source>
</evidence>
<protein>
    <submittedName>
        <fullName evidence="3">CAZyme family GH93</fullName>
    </submittedName>
</protein>
<dbReference type="RefSeq" id="XP_062758467.1">
    <property type="nucleotide sequence ID" value="XM_062897077.1"/>
</dbReference>
<gene>
    <name evidence="3" type="ORF">Triagg1_2850</name>
</gene>
<organism evidence="3 4">
    <name type="scientific">Trichoderma aggressivum f. europaeum</name>
    <dbReference type="NCBI Taxonomy" id="173218"/>
    <lineage>
        <taxon>Eukaryota</taxon>
        <taxon>Fungi</taxon>
        <taxon>Dikarya</taxon>
        <taxon>Ascomycota</taxon>
        <taxon>Pezizomycotina</taxon>
        <taxon>Sordariomycetes</taxon>
        <taxon>Hypocreomycetidae</taxon>
        <taxon>Hypocreales</taxon>
        <taxon>Hypocreaceae</taxon>
        <taxon>Trichoderma</taxon>
    </lineage>
</organism>
<evidence type="ECO:0000259" key="2">
    <source>
        <dbReference type="Pfam" id="PF13088"/>
    </source>
</evidence>
<dbReference type="InterPro" id="IPR011040">
    <property type="entry name" value="Sialidase"/>
</dbReference>
<proteinExistence type="predicted"/>
<dbReference type="SUPFAM" id="SSF50939">
    <property type="entry name" value="Sialidases"/>
    <property type="match status" value="1"/>
</dbReference>
<evidence type="ECO:0000313" key="4">
    <source>
        <dbReference type="Proteomes" id="UP001273209"/>
    </source>
</evidence>
<keyword evidence="4" id="KW-1185">Reference proteome</keyword>
<dbReference type="GeneID" id="87916982"/>
<comment type="caution">
    <text evidence="3">The sequence shown here is derived from an EMBL/GenBank/DDBJ whole genome shotgun (WGS) entry which is preliminary data.</text>
</comment>
<dbReference type="PANTHER" id="PTHR38792:SF3">
    <property type="entry name" value="BNR_ASP-BOX REPEAT DOMAIN PROTEIN (AFU_ORTHOLOGUE AFUA_7G06430)-RELATED"/>
    <property type="match status" value="1"/>
</dbReference>
<accession>A0AAE1IGQ4</accession>
<dbReference type="Pfam" id="PF13088">
    <property type="entry name" value="BNR_2"/>
    <property type="match status" value="1"/>
</dbReference>
<sequence length="363" mass="38683">MFYPRIFLPLLISIGVLGNPVSLDQRSPGVVAQAGSPIVIDTNGGYVRASKANNGGLIAGYTAHENNQSILRLAGSSDGGTSWHFVGEVYRADSTAYDVDNAMPLQLPSGRIVYAYRNHDRSGGSYTYYRITLSYSDDGGASFLYLSTVEQQAATPGTLNGLWEPFLRLAADGSLQCYYSAENNSNDQDGFMKRSTDGGLTWSNWIPVSGGDRTSRDGMIGVANINNSGNLIAVFENTESGAFSIDYVLSHDDGNSWGQRARLYTARNGKNAGAPQVVNVGGTLVTSFMTNEDVDGIGPNGIDGAQMKVVTSTNGGSTWSGATVTGNASSHWPGLYTLDQTHFLALYSKDGLGVVSQEYQLVN</sequence>